<reference evidence="1 2" key="1">
    <citation type="journal article" date="2023" name="Microb. Genom.">
        <title>Mesoterricola silvestris gen. nov., sp. nov., Mesoterricola sediminis sp. nov., Geothrix oryzae sp. nov., Geothrix edaphica sp. nov., Geothrix rubra sp. nov., and Geothrix limicola sp. nov., six novel members of Acidobacteriota isolated from soils.</title>
        <authorList>
            <person name="Weisberg A.J."/>
            <person name="Pearce E."/>
            <person name="Kramer C.G."/>
            <person name="Chang J.H."/>
            <person name="Clarke C.R."/>
        </authorList>
    </citation>
    <scope>NUCLEOTIDE SEQUENCE [LARGE SCALE GENOMIC DNA]</scope>
    <source>
        <strain evidence="1 2">NB05-1H</strain>
    </source>
</reference>
<dbReference type="Proteomes" id="UP001272987">
    <property type="component" value="Unassembled WGS sequence"/>
</dbReference>
<keyword evidence="2" id="KW-1185">Reference proteome</keyword>
<comment type="caution">
    <text evidence="1">The sequence shown here is derived from an EMBL/GenBank/DDBJ whole genome shotgun (WGS) entry which is preliminary data.</text>
</comment>
<evidence type="ECO:0000313" key="1">
    <source>
        <dbReference type="EMBL" id="MDX3025635.1"/>
    </source>
</evidence>
<name>A0ABU4MEV3_9ACTN</name>
<dbReference type="EMBL" id="JARAWP010000051">
    <property type="protein sequence ID" value="MDX3025635.1"/>
    <property type="molecule type" value="Genomic_DNA"/>
</dbReference>
<gene>
    <name evidence="1" type="ORF">PV666_48410</name>
</gene>
<proteinExistence type="predicted"/>
<dbReference type="RefSeq" id="WP_319167630.1">
    <property type="nucleotide sequence ID" value="NZ_JARAWP010000051.1"/>
</dbReference>
<evidence type="ECO:0000313" key="2">
    <source>
        <dbReference type="Proteomes" id="UP001272987"/>
    </source>
</evidence>
<protein>
    <submittedName>
        <fullName evidence="1">Uncharacterized protein</fullName>
    </submittedName>
</protein>
<organism evidence="1 2">
    <name type="scientific">Streptomyces acidiscabies</name>
    <dbReference type="NCBI Taxonomy" id="42234"/>
    <lineage>
        <taxon>Bacteria</taxon>
        <taxon>Bacillati</taxon>
        <taxon>Actinomycetota</taxon>
        <taxon>Actinomycetes</taxon>
        <taxon>Kitasatosporales</taxon>
        <taxon>Streptomycetaceae</taxon>
        <taxon>Streptomyces</taxon>
    </lineage>
</organism>
<accession>A0ABU4MEV3</accession>
<sequence>MLVRAVSFTVDLGENGYLVGFTDDWAYPDEMPFGWRCGPATDADAVVLTTTDTGPLRLTVQLHDTPPPPETNLAREPAEELSLRPELPVLHLATLEQGDILDAWPPDQPPLVLLDTPGPDDWVRMRLYCHADDPVPGIGDRGERHLIQLWPAPEAPLVHPDTTDTDRQARTRYTADRALPAEDFTVVLPPA</sequence>